<name>A0A5C5ZA76_9BACT</name>
<dbReference type="SUPFAM" id="SSF54523">
    <property type="entry name" value="Pili subunits"/>
    <property type="match status" value="1"/>
</dbReference>
<dbReference type="PANTHER" id="PTHR30093:SF2">
    <property type="entry name" value="TYPE II SECRETION SYSTEM PROTEIN H"/>
    <property type="match status" value="1"/>
</dbReference>
<keyword evidence="3" id="KW-1185">Reference proteome</keyword>
<dbReference type="Gene3D" id="3.30.700.10">
    <property type="entry name" value="Glycoprotein, Type 4 Pilin"/>
    <property type="match status" value="1"/>
</dbReference>
<dbReference type="InterPro" id="IPR027558">
    <property type="entry name" value="Pre_pil_HX9DG_C"/>
</dbReference>
<accession>A0A5C5ZA76</accession>
<gene>
    <name evidence="2" type="ORF">CA13_51680</name>
</gene>
<protein>
    <recommendedName>
        <fullName evidence="1">DUF1559 domain-containing protein</fullName>
    </recommendedName>
</protein>
<dbReference type="PANTHER" id="PTHR30093">
    <property type="entry name" value="GENERAL SECRETION PATHWAY PROTEIN G"/>
    <property type="match status" value="1"/>
</dbReference>
<dbReference type="RefSeq" id="WP_146401029.1">
    <property type="nucleotide sequence ID" value="NZ_SJPJ01000001.1"/>
</dbReference>
<dbReference type="OrthoDB" id="269098at2"/>
<dbReference type="InterPro" id="IPR045584">
    <property type="entry name" value="Pilin-like"/>
</dbReference>
<dbReference type="EMBL" id="SJPJ01000001">
    <property type="protein sequence ID" value="TWT83701.1"/>
    <property type="molecule type" value="Genomic_DNA"/>
</dbReference>
<evidence type="ECO:0000259" key="1">
    <source>
        <dbReference type="Pfam" id="PF07596"/>
    </source>
</evidence>
<evidence type="ECO:0000313" key="2">
    <source>
        <dbReference type="EMBL" id="TWT83701.1"/>
    </source>
</evidence>
<proteinExistence type="predicted"/>
<dbReference type="Proteomes" id="UP000315010">
    <property type="component" value="Unassembled WGS sequence"/>
</dbReference>
<dbReference type="Pfam" id="PF07596">
    <property type="entry name" value="SBP_bac_10"/>
    <property type="match status" value="1"/>
</dbReference>
<feature type="domain" description="DUF1559" evidence="1">
    <location>
        <begin position="37"/>
        <end position="351"/>
    </location>
</feature>
<reference evidence="2 3" key="1">
    <citation type="submission" date="2019-02" db="EMBL/GenBank/DDBJ databases">
        <title>Deep-cultivation of Planctomycetes and their phenomic and genomic characterization uncovers novel biology.</title>
        <authorList>
            <person name="Wiegand S."/>
            <person name="Jogler M."/>
            <person name="Boedeker C."/>
            <person name="Pinto D."/>
            <person name="Vollmers J."/>
            <person name="Rivas-Marin E."/>
            <person name="Kohn T."/>
            <person name="Peeters S.H."/>
            <person name="Heuer A."/>
            <person name="Rast P."/>
            <person name="Oberbeckmann S."/>
            <person name="Bunk B."/>
            <person name="Jeske O."/>
            <person name="Meyerdierks A."/>
            <person name="Storesund J.E."/>
            <person name="Kallscheuer N."/>
            <person name="Luecker S."/>
            <person name="Lage O.M."/>
            <person name="Pohl T."/>
            <person name="Merkel B.J."/>
            <person name="Hornburger P."/>
            <person name="Mueller R.-W."/>
            <person name="Bruemmer F."/>
            <person name="Labrenz M."/>
            <person name="Spormann A.M."/>
            <person name="Op Den Camp H."/>
            <person name="Overmann J."/>
            <person name="Amann R."/>
            <person name="Jetten M.S.M."/>
            <person name="Mascher T."/>
            <person name="Medema M.H."/>
            <person name="Devos D.P."/>
            <person name="Kaster A.-K."/>
            <person name="Ovreas L."/>
            <person name="Rohde M."/>
            <person name="Galperin M.Y."/>
            <person name="Jogler C."/>
        </authorList>
    </citation>
    <scope>NUCLEOTIDE SEQUENCE [LARGE SCALE GENOMIC DNA]</scope>
    <source>
        <strain evidence="2 3">CA13</strain>
    </source>
</reference>
<dbReference type="AlphaFoldDB" id="A0A5C5ZA76"/>
<dbReference type="NCBIfam" id="TIGR04294">
    <property type="entry name" value="pre_pil_HX9DG"/>
    <property type="match status" value="1"/>
</dbReference>
<dbReference type="InterPro" id="IPR011453">
    <property type="entry name" value="DUF1559"/>
</dbReference>
<comment type="caution">
    <text evidence="2">The sequence shown here is derived from an EMBL/GenBank/DDBJ whole genome shotgun (WGS) entry which is preliminary data.</text>
</comment>
<sequence>MQMRRAFTLLELCVVILIAVILFALLSISLSDTRGPSRRTQCSHNLRNLSLAAIQYENTHRQFPGYLMNFGTFPGSVDPSNPDASPKSLQPHRKIGTVSVALLPWLDAQPTYEHWTEDRYPIVYFDGVSQTASKNGFVELAAPNLAIFQCPQDSNIHWKVGRNSYISNNGMHHQSPSGLDSWTLTRSDGTATEVNFARSMEIANGVFNNQFAGLDPDGVPMPIGPQIGMEDFKDGQGNTVLFSESLQALPWQQAGFVDAEALRVDETAAEIRYPRKARFGQGMVWHYEDSDQINGAGTVSPVHRINGGSPLSTKMTPLNAADIARPSSAHTDGVNMSMGDGSTRFITETIDYRVYQALMTPRGKSSLVPKEDYVLDADAL</sequence>
<organism evidence="2 3">
    <name type="scientific">Novipirellula herctigrandis</name>
    <dbReference type="NCBI Taxonomy" id="2527986"/>
    <lineage>
        <taxon>Bacteria</taxon>
        <taxon>Pseudomonadati</taxon>
        <taxon>Planctomycetota</taxon>
        <taxon>Planctomycetia</taxon>
        <taxon>Pirellulales</taxon>
        <taxon>Pirellulaceae</taxon>
        <taxon>Novipirellula</taxon>
    </lineage>
</organism>
<evidence type="ECO:0000313" key="3">
    <source>
        <dbReference type="Proteomes" id="UP000315010"/>
    </source>
</evidence>